<comment type="caution">
    <text evidence="2">The sequence shown here is derived from an EMBL/GenBank/DDBJ whole genome shotgun (WGS) entry which is preliminary data.</text>
</comment>
<name>A0ABS5QK36_9PROT</name>
<evidence type="ECO:0000313" key="3">
    <source>
        <dbReference type="Proteomes" id="UP000766336"/>
    </source>
</evidence>
<organism evidence="2 3">
    <name type="scientific">Roseococcus pinisoli</name>
    <dbReference type="NCBI Taxonomy" id="2835040"/>
    <lineage>
        <taxon>Bacteria</taxon>
        <taxon>Pseudomonadati</taxon>
        <taxon>Pseudomonadota</taxon>
        <taxon>Alphaproteobacteria</taxon>
        <taxon>Acetobacterales</taxon>
        <taxon>Roseomonadaceae</taxon>
        <taxon>Roseococcus</taxon>
    </lineage>
</organism>
<dbReference type="GO" id="GO:0016740">
    <property type="term" value="F:transferase activity"/>
    <property type="evidence" value="ECO:0007669"/>
    <property type="project" value="UniProtKB-KW"/>
</dbReference>
<sequence length="394" mass="42392">MSNGPLSRFKVIDLTRVRSGPTCVRQLADWGADVIQIEAPEGMEGSDGGFGGARHGPDFQNLHRNKRSLTLDLKSPEGIEILKKLVADADVVVENFRPDVKKRLGIDYEALSALNPRLVYGSISGFGQDGPYAKRPGFDQIAQGMGGLMSITGLPGQGPVRVGIPVADLTAGIFCAMGILIALLEREESGKGQWVQSSLLEAQISMLDFQAARWLVSNEVPKQAGNDHPTGIPTGVFKTSDGLMNLAATGKAIFTRFCEATGAQHILDNPDYATGPLRSTNRVALNREIGEVLATKTTAEWIKLLNDAGVPSGPINSIDEVFADEQVQHLGIAKPVKHPTAGDMRIVGQPVRLSRTPSQIRTAARDKGEDSAAILKELGYDEARIASFRERHVI</sequence>
<dbReference type="Gene3D" id="3.40.50.10540">
    <property type="entry name" value="Crotonobetainyl-coa:carnitine coa-transferase, domain 1"/>
    <property type="match status" value="1"/>
</dbReference>
<reference evidence="2 3" key="1">
    <citation type="submission" date="2021-05" db="EMBL/GenBank/DDBJ databases">
        <title>Roseococcus sp. XZZS9, whole genome shotgun sequencing project.</title>
        <authorList>
            <person name="Zhao G."/>
            <person name="Shen L."/>
        </authorList>
    </citation>
    <scope>NUCLEOTIDE SEQUENCE [LARGE SCALE GENOMIC DNA]</scope>
    <source>
        <strain evidence="2 3">XZZS9</strain>
    </source>
</reference>
<keyword evidence="3" id="KW-1185">Reference proteome</keyword>
<dbReference type="Pfam" id="PF02515">
    <property type="entry name" value="CoA_transf_3"/>
    <property type="match status" value="1"/>
</dbReference>
<evidence type="ECO:0000313" key="2">
    <source>
        <dbReference type="EMBL" id="MBS7813275.1"/>
    </source>
</evidence>
<dbReference type="Proteomes" id="UP000766336">
    <property type="component" value="Unassembled WGS sequence"/>
</dbReference>
<accession>A0ABS5QK36</accession>
<evidence type="ECO:0000256" key="1">
    <source>
        <dbReference type="ARBA" id="ARBA00022679"/>
    </source>
</evidence>
<proteinExistence type="predicted"/>
<dbReference type="InterPro" id="IPR044855">
    <property type="entry name" value="CoA-Trfase_III_dom3_sf"/>
</dbReference>
<dbReference type="EMBL" id="JAHCDA010000004">
    <property type="protein sequence ID" value="MBS7813275.1"/>
    <property type="molecule type" value="Genomic_DNA"/>
</dbReference>
<dbReference type="InterPro" id="IPR023606">
    <property type="entry name" value="CoA-Trfase_III_dom_1_sf"/>
</dbReference>
<dbReference type="InterPro" id="IPR050483">
    <property type="entry name" value="CoA-transferase_III_domain"/>
</dbReference>
<keyword evidence="1 2" id="KW-0808">Transferase</keyword>
<dbReference type="PANTHER" id="PTHR48207">
    <property type="entry name" value="SUCCINATE--HYDROXYMETHYLGLUTARATE COA-TRANSFERASE"/>
    <property type="match status" value="1"/>
</dbReference>
<dbReference type="SUPFAM" id="SSF89796">
    <property type="entry name" value="CoA-transferase family III (CaiB/BaiF)"/>
    <property type="match status" value="1"/>
</dbReference>
<dbReference type="RefSeq" id="WP_213671965.1">
    <property type="nucleotide sequence ID" value="NZ_JAHCDA010000004.1"/>
</dbReference>
<dbReference type="PANTHER" id="PTHR48207:SF3">
    <property type="entry name" value="SUCCINATE--HYDROXYMETHYLGLUTARATE COA-TRANSFERASE"/>
    <property type="match status" value="1"/>
</dbReference>
<dbReference type="Gene3D" id="3.30.1540.10">
    <property type="entry name" value="formyl-coa transferase, domain 3"/>
    <property type="match status" value="1"/>
</dbReference>
<gene>
    <name evidence="2" type="ORF">KHU32_20200</name>
</gene>
<protein>
    <submittedName>
        <fullName evidence="2">CoA transferase</fullName>
    </submittedName>
</protein>
<dbReference type="InterPro" id="IPR003673">
    <property type="entry name" value="CoA-Trfase_fam_III"/>
</dbReference>